<dbReference type="InterPro" id="IPR017853">
    <property type="entry name" value="GH"/>
</dbReference>
<dbReference type="InterPro" id="IPR014756">
    <property type="entry name" value="Ig_E-set"/>
</dbReference>
<evidence type="ECO:0000313" key="4">
    <source>
        <dbReference type="EMBL" id="ASI99531.1"/>
    </source>
</evidence>
<keyword evidence="1" id="KW-0378">Hydrolase</keyword>
<keyword evidence="2 4" id="KW-0326">Glycosidase</keyword>
<dbReference type="KEGG" id="tce:A3L02_08135"/>
<dbReference type="InterPro" id="IPR004185">
    <property type="entry name" value="Glyco_hydro_13_lg-like_dom"/>
</dbReference>
<keyword evidence="5" id="KW-1185">Reference proteome</keyword>
<dbReference type="SUPFAM" id="SSF51011">
    <property type="entry name" value="Glycosyl hydrolase domain"/>
    <property type="match status" value="1"/>
</dbReference>
<dbReference type="SUPFAM" id="SSF81296">
    <property type="entry name" value="E set domains"/>
    <property type="match status" value="2"/>
</dbReference>
<accession>A0A218P3M5</accession>
<dbReference type="SMART" id="SM00642">
    <property type="entry name" value="Aamy"/>
    <property type="match status" value="1"/>
</dbReference>
<dbReference type="GO" id="GO:0004553">
    <property type="term" value="F:hydrolase activity, hydrolyzing O-glycosyl compounds"/>
    <property type="evidence" value="ECO:0007669"/>
    <property type="project" value="InterPro"/>
</dbReference>
<dbReference type="PANTHER" id="PTHR10357:SF210">
    <property type="entry name" value="MALTODEXTRIN GLUCOSIDASE"/>
    <property type="match status" value="1"/>
</dbReference>
<dbReference type="InterPro" id="IPR013783">
    <property type="entry name" value="Ig-like_fold"/>
</dbReference>
<proteinExistence type="predicted"/>
<sequence>MYKIFGFRDDGRFGRVAEVEFSIPAGSEEGYAYLLGNFNAFNEGSFRMMMEGRRWSVRLELPEGLWYYGFSVDGEFLTDPENPEKRVYRRPSYRFERKVSVARIIGDGDFFHGPSATYLYSLWGRTHVILRVRRGKARGAVLRTEDREIEMRLKARDEFFEYFEGFLPGDGPVRYSFLVESEGGTIEYGPFNARPYKLEAPDWVFGRVFYQIMPDRFRRGHGPKEENTIPGGNFHGGDLWGIIEKLDHLENLGINALYLTPIFASMTYHRYDITDYFRVDERLGGEAAFVKLIGELRKRGIRLVLDGVFHHTSFFHPYFQDVVKKGEESEYKGFYRITGFPVVSREFMEILNSGLPLTEKYIKLKKLDWNYESFYSVWLMPRLNHDNPEVRRFIGGVMRHWLEKGADGWRLDVAHGVPPGLWREVKESLPGEAYLFGEVMDDARPWLFDVFHGTMNYPLYDLILRFFVEGSIDSGEFLNGLELLSTHYGPTEYVMYNFLDNHDTERFIDLVGDEEKYLCALAFLMTYRGIPAIFYGDEIGLRGSTGGGMSSGRTPMEWDDEKWNRDVLKATEELVRLRRKSRALQRGEFIPLSFEDGLLLYERVYGDEGVLVGINYSGERRRVNIPWRYLSGGTLELEPWSFAVLEG</sequence>
<dbReference type="InterPro" id="IPR006047">
    <property type="entry name" value="GH13_cat_dom"/>
</dbReference>
<dbReference type="CDD" id="cd11338">
    <property type="entry name" value="AmyAc_CMD"/>
    <property type="match status" value="1"/>
</dbReference>
<dbReference type="RefSeq" id="WP_088863454.1">
    <property type="nucleotide sequence ID" value="NZ_CP014854.1"/>
</dbReference>
<dbReference type="Gene3D" id="2.60.40.1180">
    <property type="entry name" value="Golgi alpha-mannosidase II"/>
    <property type="match status" value="1"/>
</dbReference>
<gene>
    <name evidence="4" type="ORF">A3L02_08135</name>
</gene>
<organism evidence="4 5">
    <name type="scientific">Thermococcus celer Vu 13 = JCM 8558</name>
    <dbReference type="NCBI Taxonomy" id="1293037"/>
    <lineage>
        <taxon>Archaea</taxon>
        <taxon>Methanobacteriati</taxon>
        <taxon>Methanobacteriota</taxon>
        <taxon>Thermococci</taxon>
        <taxon>Thermococcales</taxon>
        <taxon>Thermococcaceae</taxon>
        <taxon>Thermococcus</taxon>
    </lineage>
</organism>
<dbReference type="GO" id="GO:0005975">
    <property type="term" value="P:carbohydrate metabolic process"/>
    <property type="evidence" value="ECO:0007669"/>
    <property type="project" value="InterPro"/>
</dbReference>
<dbReference type="PANTHER" id="PTHR10357">
    <property type="entry name" value="ALPHA-AMYLASE FAMILY MEMBER"/>
    <property type="match status" value="1"/>
</dbReference>
<evidence type="ECO:0000259" key="3">
    <source>
        <dbReference type="SMART" id="SM00642"/>
    </source>
</evidence>
<evidence type="ECO:0000313" key="5">
    <source>
        <dbReference type="Proteomes" id="UP000197156"/>
    </source>
</evidence>
<evidence type="ECO:0000256" key="2">
    <source>
        <dbReference type="ARBA" id="ARBA00023295"/>
    </source>
</evidence>
<dbReference type="Gene3D" id="3.20.20.80">
    <property type="entry name" value="Glycosidases"/>
    <property type="match status" value="1"/>
</dbReference>
<dbReference type="OrthoDB" id="34423at2157"/>
<dbReference type="GeneID" id="33324723"/>
<dbReference type="Proteomes" id="UP000197156">
    <property type="component" value="Chromosome"/>
</dbReference>
<dbReference type="AlphaFoldDB" id="A0A218P3M5"/>
<evidence type="ECO:0000256" key="1">
    <source>
        <dbReference type="ARBA" id="ARBA00022801"/>
    </source>
</evidence>
<dbReference type="SUPFAM" id="SSF51445">
    <property type="entry name" value="(Trans)glycosidases"/>
    <property type="match status" value="1"/>
</dbReference>
<dbReference type="EMBL" id="CP014854">
    <property type="protein sequence ID" value="ASI99531.1"/>
    <property type="molecule type" value="Genomic_DNA"/>
</dbReference>
<dbReference type="InterPro" id="IPR013780">
    <property type="entry name" value="Glyco_hydro_b"/>
</dbReference>
<protein>
    <submittedName>
        <fullName evidence="4">Alpha-glycosidase</fullName>
    </submittedName>
</protein>
<dbReference type="Pfam" id="PF00128">
    <property type="entry name" value="Alpha-amylase"/>
    <property type="match status" value="1"/>
</dbReference>
<dbReference type="Pfam" id="PF02903">
    <property type="entry name" value="Alpha-amylase_N"/>
    <property type="match status" value="1"/>
</dbReference>
<dbReference type="Gene3D" id="2.60.40.10">
    <property type="entry name" value="Immunoglobulins"/>
    <property type="match status" value="2"/>
</dbReference>
<dbReference type="CDD" id="cd02857">
    <property type="entry name" value="E_set_CDase_PDE_N"/>
    <property type="match status" value="1"/>
</dbReference>
<feature type="domain" description="Glycosyl hydrolase family 13 catalytic" evidence="3">
    <location>
        <begin position="211"/>
        <end position="578"/>
    </location>
</feature>
<reference evidence="4 5" key="1">
    <citation type="submission" date="2016-03" db="EMBL/GenBank/DDBJ databases">
        <title>Complete genome sequence of Thermococcus celer.</title>
        <authorList>
            <person name="Oger P.M."/>
        </authorList>
    </citation>
    <scope>NUCLEOTIDE SEQUENCE [LARGE SCALE GENOMIC DNA]</scope>
    <source>
        <strain evidence="4 5">Vu 13</strain>
    </source>
</reference>
<name>A0A218P3M5_THECE</name>